<dbReference type="Pfam" id="PF16661">
    <property type="entry name" value="Lactamase_B_6"/>
    <property type="match status" value="1"/>
</dbReference>
<dbReference type="InterPro" id="IPR022712">
    <property type="entry name" value="Beta_Casp"/>
</dbReference>
<dbReference type="InterPro" id="IPR036866">
    <property type="entry name" value="RibonucZ/Hydroxyglut_hydro"/>
</dbReference>
<dbReference type="InterPro" id="IPR027075">
    <property type="entry name" value="CPSF2"/>
</dbReference>
<dbReference type="AlphaFoldDB" id="A0A1V8TJF8"/>
<proteinExistence type="inferred from homology"/>
<feature type="region of interest" description="Disordered" evidence="5">
    <location>
        <begin position="505"/>
        <end position="538"/>
    </location>
</feature>
<dbReference type="InParanoid" id="A0A1V8TJF8"/>
<protein>
    <recommendedName>
        <fullName evidence="4">Cleavage and polyadenylation specificity factor subunit 2</fullName>
    </recommendedName>
    <alternativeName>
        <fullName evidence="4">Cleavage and polyadenylation specificity factor 100 kDa subunit</fullName>
    </alternativeName>
</protein>
<accession>A0A1V8TJF8</accession>
<dbReference type="SUPFAM" id="SSF56281">
    <property type="entry name" value="Metallo-hydrolase/oxidoreductase"/>
    <property type="match status" value="1"/>
</dbReference>
<comment type="caution">
    <text evidence="7">The sequence shown here is derived from an EMBL/GenBank/DDBJ whole genome shotgun (WGS) entry which is preliminary data.</text>
</comment>
<dbReference type="EMBL" id="NAJO01000007">
    <property type="protein sequence ID" value="OQO11378.1"/>
    <property type="molecule type" value="Genomic_DNA"/>
</dbReference>
<name>A0A1V8TJF8_9PEZI</name>
<dbReference type="InterPro" id="IPR001279">
    <property type="entry name" value="Metallo-B-lactamas"/>
</dbReference>
<evidence type="ECO:0000256" key="4">
    <source>
        <dbReference type="RuleBase" id="RU365006"/>
    </source>
</evidence>
<dbReference type="STRING" id="1507870.A0A1V8TJF8"/>
<dbReference type="CDD" id="cd16293">
    <property type="entry name" value="CPSF2-like_MBL-fold"/>
    <property type="match status" value="1"/>
</dbReference>
<keyword evidence="4" id="KW-0694">RNA-binding</keyword>
<evidence type="ECO:0000256" key="5">
    <source>
        <dbReference type="SAM" id="MobiDB-lite"/>
    </source>
</evidence>
<dbReference type="Pfam" id="PF13299">
    <property type="entry name" value="CPSF100_C"/>
    <property type="match status" value="1"/>
</dbReference>
<dbReference type="GO" id="GO:0003723">
    <property type="term" value="F:RNA binding"/>
    <property type="evidence" value="ECO:0007669"/>
    <property type="project" value="UniProtKB-KW"/>
</dbReference>
<evidence type="ECO:0000313" key="8">
    <source>
        <dbReference type="Proteomes" id="UP000192596"/>
    </source>
</evidence>
<dbReference type="InterPro" id="IPR035639">
    <property type="entry name" value="CPSF2_MBL"/>
</dbReference>
<sequence length="982" mass="106363">MFTFTPLLGAHSPSATGSSSLLELDGGVRVLVDIGWDSSFDTTQLAEVERHTSTLSLILLTHATLDHLGAYAHCCKHIPLFDRIPVYATTPVVNLGRSLLEDLYASAPAAAGLVPASALGAGSAAGEDSPQFLLQAPTGEEVAAYFSRINVLKYSQPHQPVPSPFSPPLGGLTVTAYSAGHTLGGTIWHLQHGLESIVYATDWNQTKESLLPEAAWLSAGGSEVIEPLQSPTALVCSARGVEKSHVITRKQRDESLIALVRETISQGGKVLIPTDSSARVLELAFILNQTWRENMDGPHAATYRNTKIYLASRSAKSTMRYVQSMLEWMNEAVMRDAEAAMNAKGNAPASGPLDWKHVSVIDRQSQLERAMRKKHPSIILASDTSMTWGFARQAIELLAEDARNLVILPEKVTATNDGAASGLGEQIWQHWASGTSHVSSHSCVKVVDSSGTTIPFRHSEVASLESNETQLYNQYLARQRQLHSTQQGDNTGTGELATADLIDEAASESSESSDEDQELQGKALNLSTQMTASQKRKGGLTTEDLGINILLKGKDIHDYDVRDKRGRDKVFPFATRRHRADDFGELIKPEDYLRAEERDEIDGVDLRDQITLNDAAVGQKRKWGDDGGRPNSKQHNNKRSRLDRQGKSRAPDDIDAAIARATGEAMGNSATKESSALTNGDEDSPSEEESDYEPEDADSQGPRKLVYSTQELTLNCKLAHVDFSGTFEKRDFLMLLPLIRPRKLVLMSGSTSELDSLSSECEALMSRDTGDPEKKSVFVPRNGEAVDMSVDTNAWTLKISRKLARKLVWQNVKGLGIVALSGVLKTEPDVEDADDAMDEDDGTAKKKLKLAASLAESKMEREDPDAHLPVLEPIAASMQVGVPTARDAELNLHVGDLRITDLRALLRAQGHTAEFRGEGTLLVDGCCVVRKGAQGKIEVEGGVGSGSNAGLLRRDHSNSGMGTFWQVKKAVYGGLAVVGGAS</sequence>
<evidence type="ECO:0000256" key="2">
    <source>
        <dbReference type="ARBA" id="ARBA00022664"/>
    </source>
</evidence>
<feature type="compositionally biased region" description="Polar residues" evidence="5">
    <location>
        <begin position="668"/>
        <end position="678"/>
    </location>
</feature>
<dbReference type="SMART" id="SM01027">
    <property type="entry name" value="Beta-Casp"/>
    <property type="match status" value="1"/>
</dbReference>
<dbReference type="Gene3D" id="3.60.15.10">
    <property type="entry name" value="Ribonuclease Z/Hydroxyacylglutathione hydrolase-like"/>
    <property type="match status" value="1"/>
</dbReference>
<feature type="region of interest" description="Disordered" evidence="5">
    <location>
        <begin position="617"/>
        <end position="702"/>
    </location>
</feature>
<reference evidence="8" key="1">
    <citation type="submission" date="2017-03" db="EMBL/GenBank/DDBJ databases">
        <title>Genomes of endolithic fungi from Antarctica.</title>
        <authorList>
            <person name="Coleine C."/>
            <person name="Masonjones S."/>
            <person name="Stajich J.E."/>
        </authorList>
    </citation>
    <scope>NUCLEOTIDE SEQUENCE [LARGE SCALE GENOMIC DNA]</scope>
    <source>
        <strain evidence="8">CCFEE 5527</strain>
    </source>
</reference>
<keyword evidence="3 4" id="KW-0539">Nucleus</keyword>
<dbReference type="OrthoDB" id="64353at2759"/>
<dbReference type="GO" id="GO:0005847">
    <property type="term" value="C:mRNA cleavage and polyadenylation specificity factor complex"/>
    <property type="evidence" value="ECO:0007669"/>
    <property type="project" value="InterPro"/>
</dbReference>
<evidence type="ECO:0000259" key="6">
    <source>
        <dbReference type="SMART" id="SM01027"/>
    </source>
</evidence>
<keyword evidence="2 4" id="KW-0507">mRNA processing</keyword>
<dbReference type="GO" id="GO:0006397">
    <property type="term" value="P:mRNA processing"/>
    <property type="evidence" value="ECO:0007669"/>
    <property type="project" value="UniProtKB-KW"/>
</dbReference>
<comment type="subcellular location">
    <subcellularLocation>
        <location evidence="1 4">Nucleus</location>
    </subcellularLocation>
</comment>
<dbReference type="FunCoup" id="A0A1V8TJF8">
    <property type="interactions" value="1519"/>
</dbReference>
<dbReference type="Pfam" id="PF10996">
    <property type="entry name" value="Beta-Casp"/>
    <property type="match status" value="1"/>
</dbReference>
<dbReference type="Proteomes" id="UP000192596">
    <property type="component" value="Unassembled WGS sequence"/>
</dbReference>
<evidence type="ECO:0000313" key="7">
    <source>
        <dbReference type="EMBL" id="OQO11378.1"/>
    </source>
</evidence>
<feature type="domain" description="Beta-Casp" evidence="6">
    <location>
        <begin position="280"/>
        <end position="427"/>
    </location>
</feature>
<dbReference type="InterPro" id="IPR025069">
    <property type="entry name" value="Cpsf2_C"/>
</dbReference>
<evidence type="ECO:0000256" key="1">
    <source>
        <dbReference type="ARBA" id="ARBA00004123"/>
    </source>
</evidence>
<feature type="compositionally biased region" description="Acidic residues" evidence="5">
    <location>
        <begin position="505"/>
        <end position="518"/>
    </location>
</feature>
<keyword evidence="8" id="KW-1185">Reference proteome</keyword>
<dbReference type="PANTHER" id="PTHR45922:SF1">
    <property type="entry name" value="CLEAVAGE AND POLYADENYLATION SPECIFICITY FACTOR SUBUNIT 2"/>
    <property type="match status" value="1"/>
</dbReference>
<dbReference type="PANTHER" id="PTHR45922">
    <property type="entry name" value="CLEAVAGE AND POLYADENYLATION SPECIFICITY FACTOR SUBUNIT 2"/>
    <property type="match status" value="1"/>
</dbReference>
<feature type="compositionally biased region" description="Acidic residues" evidence="5">
    <location>
        <begin position="680"/>
        <end position="698"/>
    </location>
</feature>
<comment type="similarity">
    <text evidence="4">Belongs to the metallo-beta-lactamase superfamily. RNA-metabolizing metallo-beta-lactamase-like family. CPSF2/YSH1 subfamily.</text>
</comment>
<organism evidence="7 8">
    <name type="scientific">Cryoendolithus antarcticus</name>
    <dbReference type="NCBI Taxonomy" id="1507870"/>
    <lineage>
        <taxon>Eukaryota</taxon>
        <taxon>Fungi</taxon>
        <taxon>Dikarya</taxon>
        <taxon>Ascomycota</taxon>
        <taxon>Pezizomycotina</taxon>
        <taxon>Dothideomycetes</taxon>
        <taxon>Dothideomycetidae</taxon>
        <taxon>Cladosporiales</taxon>
        <taxon>Cladosporiaceae</taxon>
        <taxon>Cryoendolithus</taxon>
    </lineage>
</organism>
<feature type="compositionally biased region" description="Basic and acidic residues" evidence="5">
    <location>
        <begin position="640"/>
        <end position="652"/>
    </location>
</feature>
<evidence type="ECO:0000256" key="3">
    <source>
        <dbReference type="ARBA" id="ARBA00023242"/>
    </source>
</evidence>
<gene>
    <name evidence="7" type="ORF">B0A48_05634</name>
</gene>